<evidence type="ECO:0000313" key="2">
    <source>
        <dbReference type="EMBL" id="AZS14038.1"/>
    </source>
</evidence>
<dbReference type="Pfam" id="PF16472">
    <property type="entry name" value="DUF5050"/>
    <property type="match status" value="1"/>
</dbReference>
<dbReference type="AlphaFoldDB" id="A0A3Q9I9D9"/>
<evidence type="ECO:0000313" key="3">
    <source>
        <dbReference type="Proteomes" id="UP000270678"/>
    </source>
</evidence>
<dbReference type="EMBL" id="CP034346">
    <property type="protein sequence ID" value="AZS14038.1"/>
    <property type="molecule type" value="Genomic_DNA"/>
</dbReference>
<dbReference type="PANTHER" id="PTHR32256">
    <property type="match status" value="1"/>
</dbReference>
<dbReference type="Proteomes" id="UP000270678">
    <property type="component" value="Chromosome"/>
</dbReference>
<dbReference type="InterPro" id="IPR053369">
    <property type="entry name" value="SrfA-induced_signal"/>
</dbReference>
<gene>
    <name evidence="2" type="ORF">EI981_05935</name>
</gene>
<dbReference type="KEGG" id="plut:EI981_05935"/>
<keyword evidence="3" id="KW-1185">Reference proteome</keyword>
<dbReference type="OrthoDB" id="2663624at2"/>
<accession>A0A3Q9I9D9</accession>
<dbReference type="PANTHER" id="PTHR32256:SF17">
    <property type="entry name" value="EGF-LIKE DOMAIN-CONTAINING PROTEIN"/>
    <property type="match status" value="1"/>
</dbReference>
<dbReference type="SUPFAM" id="SSF63825">
    <property type="entry name" value="YWTD domain"/>
    <property type="match status" value="1"/>
</dbReference>
<dbReference type="RefSeq" id="WP_126996309.1">
    <property type="nucleotide sequence ID" value="NZ_CP034346.1"/>
</dbReference>
<reference evidence="3" key="1">
    <citation type="submission" date="2018-12" db="EMBL/GenBank/DDBJ databases">
        <title>Complete genome sequence of Paenibacillus sp. MBLB1234.</title>
        <authorList>
            <person name="Nam Y.-D."/>
            <person name="Kang J."/>
            <person name="Chung W.-H."/>
            <person name="Park Y.S."/>
        </authorList>
    </citation>
    <scope>NUCLEOTIDE SEQUENCE [LARGE SCALE GENOMIC DNA]</scope>
    <source>
        <strain evidence="3">MBLB1234</strain>
    </source>
</reference>
<sequence length="273" mass="31191">MIGNGSNGGLALKIGENLLLTDIKHYSGTWMYNNATEEAKLLDGVFWFMNQAENMIVYSDQARGNKLCSIDLGTHISQVLVDQPAYGVIVHGDWIYYLNESDHAIYRCTWNGRDKSRIADDKVESFLIDQERIYYTTQQGIRSCSLTGRDRELVSEDTAVHMLLIGNKLAYANRKNRYLLTLLNLHTGTTELDQDISPNSLNSDGRYLYCANRGNEMTIYRIDPEMGHKIRICGESADYLHIVEDRIYFCSRREWNSMSLTGGQAVKIDFSER</sequence>
<name>A0A3Q9I9D9_9BACL</name>
<dbReference type="InterPro" id="IPR032485">
    <property type="entry name" value="LRP1-like_beta_prop"/>
</dbReference>
<proteinExistence type="predicted"/>
<evidence type="ECO:0000259" key="1">
    <source>
        <dbReference type="Pfam" id="PF16472"/>
    </source>
</evidence>
<protein>
    <submittedName>
        <fullName evidence="2">DUF5050 domain-containing protein</fullName>
    </submittedName>
</protein>
<organism evidence="2 3">
    <name type="scientific">Paenibacillus lutimineralis</name>
    <dbReference type="NCBI Taxonomy" id="2707005"/>
    <lineage>
        <taxon>Bacteria</taxon>
        <taxon>Bacillati</taxon>
        <taxon>Bacillota</taxon>
        <taxon>Bacilli</taxon>
        <taxon>Bacillales</taxon>
        <taxon>Paenibacillaceae</taxon>
        <taxon>Paenibacillus</taxon>
    </lineage>
</organism>
<feature type="domain" description="Prolow-density lipoprotein receptor-related protein 1-like beta-propeller" evidence="1">
    <location>
        <begin position="3"/>
        <end position="254"/>
    </location>
</feature>